<protein>
    <submittedName>
        <fullName evidence="1">Uncharacterized protein</fullName>
    </submittedName>
</protein>
<accession>A0A6V8MFW5</accession>
<evidence type="ECO:0000313" key="1">
    <source>
        <dbReference type="EMBL" id="GFO58842.1"/>
    </source>
</evidence>
<name>A0A6V8MFW5_9BACT</name>
<reference evidence="2" key="1">
    <citation type="submission" date="2020-06" db="EMBL/GenBank/DDBJ databases">
        <title>Draft genomic sequence of Geomonas sp. Red330.</title>
        <authorList>
            <person name="Itoh H."/>
            <person name="Zhenxing X."/>
            <person name="Ushijima N."/>
            <person name="Masuda Y."/>
            <person name="Shiratori Y."/>
            <person name="Senoo K."/>
        </authorList>
    </citation>
    <scope>NUCLEOTIDE SEQUENCE [LARGE SCALE GENOMIC DNA]</scope>
    <source>
        <strain evidence="2">Red330</strain>
    </source>
</reference>
<gene>
    <name evidence="1" type="ORF">GMST_11670</name>
</gene>
<dbReference type="AlphaFoldDB" id="A0A6V8MFW5"/>
<dbReference type="EMBL" id="BLXX01000002">
    <property type="protein sequence ID" value="GFO58842.1"/>
    <property type="molecule type" value="Genomic_DNA"/>
</dbReference>
<dbReference type="RefSeq" id="WP_183353687.1">
    <property type="nucleotide sequence ID" value="NZ_BLXX01000002.1"/>
</dbReference>
<proteinExistence type="predicted"/>
<dbReference type="Proteomes" id="UP000556026">
    <property type="component" value="Unassembled WGS sequence"/>
</dbReference>
<keyword evidence="2" id="KW-1185">Reference proteome</keyword>
<sequence length="59" mass="6590">MSELKSCPMPEGHKAHMCQLKAEGRMEEIDQHSAKPKFACNKCGAKADEEGYLCQPRPL</sequence>
<comment type="caution">
    <text evidence="1">The sequence shown here is derived from an EMBL/GenBank/DDBJ whole genome shotgun (WGS) entry which is preliminary data.</text>
</comment>
<organism evidence="1 2">
    <name type="scientific">Geomonas silvestris</name>
    <dbReference type="NCBI Taxonomy" id="2740184"/>
    <lineage>
        <taxon>Bacteria</taxon>
        <taxon>Pseudomonadati</taxon>
        <taxon>Thermodesulfobacteriota</taxon>
        <taxon>Desulfuromonadia</taxon>
        <taxon>Geobacterales</taxon>
        <taxon>Geobacteraceae</taxon>
        <taxon>Geomonas</taxon>
    </lineage>
</organism>
<evidence type="ECO:0000313" key="2">
    <source>
        <dbReference type="Proteomes" id="UP000556026"/>
    </source>
</evidence>